<dbReference type="RefSeq" id="WP_148756498.1">
    <property type="nucleotide sequence ID" value="NZ_VSSR01000113.1"/>
</dbReference>
<dbReference type="Proteomes" id="UP000324853">
    <property type="component" value="Unassembled WGS sequence"/>
</dbReference>
<name>A0A5S4W1Q0_9BRAD</name>
<reference evidence="2 3" key="1">
    <citation type="submission" date="2019-08" db="EMBL/GenBank/DDBJ databases">
        <title>Bradyrhizobium hipponensis sp. nov., a rhizobium isolated from a Lupinus angustifolius root nodule in Tunisia.</title>
        <authorList>
            <person name="Off K."/>
            <person name="Rejili M."/>
            <person name="Mars M."/>
            <person name="Brachmann A."/>
            <person name="Marin M."/>
        </authorList>
    </citation>
    <scope>NUCLEOTIDE SEQUENCE [LARGE SCALE GENOMIC DNA]</scope>
    <source>
        <strain evidence="2 3">CTAW11</strain>
    </source>
</reference>
<gene>
    <name evidence="2" type="ORF">FXB38_40610</name>
</gene>
<sequence length="274" mass="29833">MIYATVMVSLALDQPNEARLQVAGELAERFEASIVGVAAAQFAPPLYFADRAEAQGLIDQEQASIRKRLADLEALRAATRARGGHAQWRSAMDFPTRFVLAQLRCADIVVSGEHSPAFSDAFSLASPKDLVMQAGRPLLIVPDGVHWLDLRSVLIAWKDTPEARRAVADALPMLKATDITIVEIPEHSDGGQAAMARVTDVAAWLRRHRRCDRALPGSRGERNSRAQLKKIADDVGAGLIVAGAYGHSRFRELIFGGVTQYLATQSARCVLLSR</sequence>
<dbReference type="InterPro" id="IPR006016">
    <property type="entry name" value="UspA"/>
</dbReference>
<evidence type="ECO:0000259" key="1">
    <source>
        <dbReference type="Pfam" id="PF00582"/>
    </source>
</evidence>
<dbReference type="EMBL" id="VSSR01000113">
    <property type="protein sequence ID" value="TYL71159.1"/>
    <property type="molecule type" value="Genomic_DNA"/>
</dbReference>
<dbReference type="Gene3D" id="3.40.50.12370">
    <property type="match status" value="1"/>
</dbReference>
<organism evidence="2 3">
    <name type="scientific">Bradyrhizobium cytisi</name>
    <dbReference type="NCBI Taxonomy" id="515489"/>
    <lineage>
        <taxon>Bacteria</taxon>
        <taxon>Pseudomonadati</taxon>
        <taxon>Pseudomonadota</taxon>
        <taxon>Alphaproteobacteria</taxon>
        <taxon>Hyphomicrobiales</taxon>
        <taxon>Nitrobacteraceae</taxon>
        <taxon>Bradyrhizobium</taxon>
    </lineage>
</organism>
<keyword evidence="3" id="KW-1185">Reference proteome</keyword>
<dbReference type="OrthoDB" id="9804721at2"/>
<accession>A0A5S4W1Q0</accession>
<dbReference type="SUPFAM" id="SSF52402">
    <property type="entry name" value="Adenine nucleotide alpha hydrolases-like"/>
    <property type="match status" value="2"/>
</dbReference>
<proteinExistence type="predicted"/>
<evidence type="ECO:0000313" key="3">
    <source>
        <dbReference type="Proteomes" id="UP000324853"/>
    </source>
</evidence>
<dbReference type="AlphaFoldDB" id="A0A5S4W1Q0"/>
<comment type="caution">
    <text evidence="2">The sequence shown here is derived from an EMBL/GenBank/DDBJ whole genome shotgun (WGS) entry which is preliminary data.</text>
</comment>
<dbReference type="CDD" id="cd00293">
    <property type="entry name" value="USP-like"/>
    <property type="match status" value="1"/>
</dbReference>
<evidence type="ECO:0000313" key="2">
    <source>
        <dbReference type="EMBL" id="TYL71159.1"/>
    </source>
</evidence>
<protein>
    <submittedName>
        <fullName evidence="2">Universal stress protein</fullName>
    </submittedName>
</protein>
<dbReference type="Pfam" id="PF00582">
    <property type="entry name" value="Usp"/>
    <property type="match status" value="1"/>
</dbReference>
<feature type="domain" description="UspA" evidence="1">
    <location>
        <begin position="151"/>
        <end position="271"/>
    </location>
</feature>